<gene>
    <name evidence="3" type="ORF">CPLU01_14995</name>
</gene>
<dbReference type="SMART" id="SM00355">
    <property type="entry name" value="ZnF_C2H2"/>
    <property type="match status" value="2"/>
</dbReference>
<name>A0A8H6JFL0_9PEZI</name>
<comment type="caution">
    <text evidence="3">The sequence shown here is derived from an EMBL/GenBank/DDBJ whole genome shotgun (WGS) entry which is preliminary data.</text>
</comment>
<feature type="region of interest" description="Disordered" evidence="1">
    <location>
        <begin position="123"/>
        <end position="172"/>
    </location>
</feature>
<dbReference type="EMBL" id="WIGO01000447">
    <property type="protein sequence ID" value="KAF6812023.1"/>
    <property type="molecule type" value="Genomic_DNA"/>
</dbReference>
<reference evidence="3" key="1">
    <citation type="journal article" date="2020" name="Phytopathology">
        <title>Genome Sequence Resources of Colletotrichum truncatum, C. plurivorum, C. musicola, and C. sojae: Four Species Pathogenic to Soybean (Glycine max).</title>
        <authorList>
            <person name="Rogerio F."/>
            <person name="Boufleur T.R."/>
            <person name="Ciampi-Guillardi M."/>
            <person name="Sukno S.A."/>
            <person name="Thon M.R."/>
            <person name="Massola Junior N.S."/>
            <person name="Baroncelli R."/>
        </authorList>
    </citation>
    <scope>NUCLEOTIDE SEQUENCE</scope>
    <source>
        <strain evidence="3">LFN00145</strain>
    </source>
</reference>
<feature type="compositionally biased region" description="Polar residues" evidence="1">
    <location>
        <begin position="159"/>
        <end position="170"/>
    </location>
</feature>
<organism evidence="3 4">
    <name type="scientific">Colletotrichum plurivorum</name>
    <dbReference type="NCBI Taxonomy" id="2175906"/>
    <lineage>
        <taxon>Eukaryota</taxon>
        <taxon>Fungi</taxon>
        <taxon>Dikarya</taxon>
        <taxon>Ascomycota</taxon>
        <taxon>Pezizomycotina</taxon>
        <taxon>Sordariomycetes</taxon>
        <taxon>Hypocreomycetidae</taxon>
        <taxon>Glomerellales</taxon>
        <taxon>Glomerellaceae</taxon>
        <taxon>Colletotrichum</taxon>
        <taxon>Colletotrichum orchidearum species complex</taxon>
    </lineage>
</organism>
<evidence type="ECO:0000259" key="2">
    <source>
        <dbReference type="SMART" id="SM00355"/>
    </source>
</evidence>
<evidence type="ECO:0000313" key="3">
    <source>
        <dbReference type="EMBL" id="KAF6812023.1"/>
    </source>
</evidence>
<feature type="domain" description="C2H2-type" evidence="2">
    <location>
        <begin position="174"/>
        <end position="203"/>
    </location>
</feature>
<proteinExistence type="predicted"/>
<evidence type="ECO:0000256" key="1">
    <source>
        <dbReference type="SAM" id="MobiDB-lite"/>
    </source>
</evidence>
<keyword evidence="4" id="KW-1185">Reference proteome</keyword>
<dbReference type="InterPro" id="IPR013087">
    <property type="entry name" value="Znf_C2H2_type"/>
</dbReference>
<dbReference type="Proteomes" id="UP000654918">
    <property type="component" value="Unassembled WGS sequence"/>
</dbReference>
<accession>A0A8H6JFL0</accession>
<protein>
    <recommendedName>
        <fullName evidence="2">C2H2-type domain-containing protein</fullName>
    </recommendedName>
</protein>
<feature type="domain" description="C2H2-type" evidence="2">
    <location>
        <begin position="208"/>
        <end position="233"/>
    </location>
</feature>
<sequence>MATTNFAGFRQHGYHNQPFGPADAFSPSMTGQNNTSFCEVLDILPNSNTVYSGIHTTGFLGHGNPTQPSPYPDYDFGGVSGGYSQLLPAENYSHATGLWNIDPTLLNMGQAGELFEEQLSMSLTDHTSPSQPLPSSPSDEAISPYSTSGESSEDEFTAPQPQVSAKSPSPSEIHPCPFCKSFKGDARALSTPRDLERHQMSAHQKITLICHICGAPTKGGRSDNLQRHIKKCHPEIFQAQ</sequence>
<evidence type="ECO:0000313" key="4">
    <source>
        <dbReference type="Proteomes" id="UP000654918"/>
    </source>
</evidence>
<dbReference type="AlphaFoldDB" id="A0A8H6JFL0"/>
<dbReference type="Gene3D" id="3.30.160.60">
    <property type="entry name" value="Classic Zinc Finger"/>
    <property type="match status" value="1"/>
</dbReference>